<dbReference type="GO" id="GO:0015234">
    <property type="term" value="F:thiamine transmembrane transporter activity"/>
    <property type="evidence" value="ECO:0007669"/>
    <property type="project" value="InterPro"/>
</dbReference>
<keyword evidence="1" id="KW-1133">Transmembrane helix</keyword>
<reference evidence="2 3" key="1">
    <citation type="journal article" date="2015" name="Genome Announc.">
        <title>Complete Genome Sequence of Spiroplasma kunkelii Strain CR2-3x, Causal Agent of Corn Stunt Disease in Zea mays L.</title>
        <authorList>
            <person name="Davis R.E."/>
            <person name="Shao J."/>
            <person name="Dally E.L."/>
            <person name="Zhao Y."/>
            <person name="Gasparich G.E."/>
            <person name="Gaynor B.J."/>
            <person name="Athey J.C."/>
            <person name="Harrison N.A."/>
            <person name="Donofrio N."/>
        </authorList>
    </citation>
    <scope>NUCLEOTIDE SEQUENCE [LARGE SCALE GENOMIC DNA]</scope>
    <source>
        <strain evidence="2 3">CR2-3x</strain>
    </source>
</reference>
<feature type="transmembrane region" description="Helical" evidence="1">
    <location>
        <begin position="20"/>
        <end position="42"/>
    </location>
</feature>
<proteinExistence type="predicted"/>
<dbReference type="RefSeq" id="WP_053391137.1">
    <property type="nucleotide sequence ID" value="NZ_CP010899.1"/>
</dbReference>
<organism evidence="2 3">
    <name type="scientific">Spiroplasma kunkelii CR2-3x</name>
    <dbReference type="NCBI Taxonomy" id="273035"/>
    <lineage>
        <taxon>Bacteria</taxon>
        <taxon>Bacillati</taxon>
        <taxon>Mycoplasmatota</taxon>
        <taxon>Mollicutes</taxon>
        <taxon>Entomoplasmatales</taxon>
        <taxon>Spiroplasmataceae</taxon>
        <taxon>Spiroplasma</taxon>
    </lineage>
</organism>
<dbReference type="KEGG" id="skn:SKUN_001120"/>
<feature type="transmembrane region" description="Helical" evidence="1">
    <location>
        <begin position="298"/>
        <end position="325"/>
    </location>
</feature>
<sequence>MVTPPSFKIKLNQQNIILWYNKVTIFIVISLYLGILITLSILPLSRLNKLFHLNNDQYFKNIWFFCLMTCGLGLIFSIISAISVWLTNYEEYINYKFQFIILNIISLNILNLISNIIIYSYEIKVSYLLFTNTMKRKRFLINLGIWKWKTFDIVIIAMFVAVTLALAYLETLLPNLPYGGGIGLKYLPLIVIAFLHSAIAGLITGSISALMSFLFIASNFIVSPWSYLLDYFVPMIIPTIAGFIRFKVNNDKKYITYVNYIIICFSIITLIYLSQVLVGVLIWTTLFPDSVWPGYSNWLYAIVYNFIHSFLFTYPIIQIVVPFILRSLAPIFWQRYLKYDS</sequence>
<dbReference type="Proteomes" id="UP000062963">
    <property type="component" value="Chromosome"/>
</dbReference>
<dbReference type="GO" id="GO:0005886">
    <property type="term" value="C:plasma membrane"/>
    <property type="evidence" value="ECO:0007669"/>
    <property type="project" value="InterPro"/>
</dbReference>
<gene>
    <name evidence="2" type="ORF">SKUN_001120</name>
</gene>
<dbReference type="STRING" id="273035.SKUN_001120"/>
<dbReference type="AlphaFoldDB" id="A0A0K2JIE7"/>
<dbReference type="OrthoDB" id="388020at2"/>
<feature type="transmembrane region" description="Helical" evidence="1">
    <location>
        <begin position="97"/>
        <end position="130"/>
    </location>
</feature>
<evidence type="ECO:0000256" key="1">
    <source>
        <dbReference type="SAM" id="Phobius"/>
    </source>
</evidence>
<keyword evidence="3" id="KW-1185">Reference proteome</keyword>
<protein>
    <submittedName>
        <fullName evidence="2">Putative transmembrane protein</fullName>
    </submittedName>
</protein>
<dbReference type="Gene3D" id="1.10.1760.20">
    <property type="match status" value="1"/>
</dbReference>
<dbReference type="InterPro" id="IPR012651">
    <property type="entry name" value="Thia_Transptr_ThiT"/>
</dbReference>
<name>A0A0K2JIE7_SPIKU</name>
<feature type="transmembrane region" description="Helical" evidence="1">
    <location>
        <begin position="258"/>
        <end position="286"/>
    </location>
</feature>
<dbReference type="EMBL" id="CP010899">
    <property type="protein sequence ID" value="ALA98006.1"/>
    <property type="molecule type" value="Genomic_DNA"/>
</dbReference>
<feature type="transmembrane region" description="Helical" evidence="1">
    <location>
        <begin position="151"/>
        <end position="169"/>
    </location>
</feature>
<evidence type="ECO:0000313" key="3">
    <source>
        <dbReference type="Proteomes" id="UP000062963"/>
    </source>
</evidence>
<accession>A0A0K2JIE7</accession>
<feature type="transmembrane region" description="Helical" evidence="1">
    <location>
        <begin position="62"/>
        <end position="85"/>
    </location>
</feature>
<feature type="transmembrane region" description="Helical" evidence="1">
    <location>
        <begin position="228"/>
        <end position="246"/>
    </location>
</feature>
<keyword evidence="1" id="KW-0472">Membrane</keyword>
<dbReference type="PATRIC" id="fig|273035.7.peg.1385"/>
<dbReference type="Pfam" id="PF09515">
    <property type="entry name" value="Thia_YuaJ"/>
    <property type="match status" value="1"/>
</dbReference>
<keyword evidence="1 2" id="KW-0812">Transmembrane</keyword>
<evidence type="ECO:0000313" key="2">
    <source>
        <dbReference type="EMBL" id="ALA98006.1"/>
    </source>
</evidence>